<sequence length="112" mass="12306">MPAREPHLGQGKTLRPDTLMQTAQSLNQKQLADRAGHMFIQCGRMFHVSTNAKRASDAVLIQNFRDPLSGTHDRLGHGDASFIKQTPDIANGSIAVIDTKPIESCFPSMYSL</sequence>
<reference evidence="1 2" key="1">
    <citation type="submission" date="2022-10" db="EMBL/GenBank/DDBJ databases">
        <title>Ruegeria sp. nov., isolated from ocean surface water.</title>
        <authorList>
            <person name="He W."/>
            <person name="Wang L."/>
            <person name="Zhang D.-F."/>
        </authorList>
    </citation>
    <scope>NUCLEOTIDE SEQUENCE [LARGE SCALE GENOMIC DNA]</scope>
    <source>
        <strain evidence="1 2">WL0004</strain>
    </source>
</reference>
<dbReference type="Proteomes" id="UP001321014">
    <property type="component" value="Unassembled WGS sequence"/>
</dbReference>
<accession>A0ABT2WZJ7</accession>
<name>A0ABT2WZJ7_9RHOB</name>
<gene>
    <name evidence="1" type="ORF">OEZ49_22000</name>
</gene>
<comment type="caution">
    <text evidence="1">The sequence shown here is derived from an EMBL/GenBank/DDBJ whole genome shotgun (WGS) entry which is preliminary data.</text>
</comment>
<dbReference type="RefSeq" id="WP_263390299.1">
    <property type="nucleotide sequence ID" value="NZ_JAOVQN010000038.1"/>
</dbReference>
<evidence type="ECO:0000313" key="2">
    <source>
        <dbReference type="Proteomes" id="UP001321014"/>
    </source>
</evidence>
<organism evidence="1 2">
    <name type="scientific">Ruegeria marisflavi</name>
    <dbReference type="NCBI Taxonomy" id="2984152"/>
    <lineage>
        <taxon>Bacteria</taxon>
        <taxon>Pseudomonadati</taxon>
        <taxon>Pseudomonadota</taxon>
        <taxon>Alphaproteobacteria</taxon>
        <taxon>Rhodobacterales</taxon>
        <taxon>Roseobacteraceae</taxon>
        <taxon>Ruegeria</taxon>
    </lineage>
</organism>
<dbReference type="EMBL" id="JAOVQN010000038">
    <property type="protein sequence ID" value="MCU9840430.1"/>
    <property type="molecule type" value="Genomic_DNA"/>
</dbReference>
<keyword evidence="2" id="KW-1185">Reference proteome</keyword>
<protein>
    <submittedName>
        <fullName evidence="1">Uncharacterized protein</fullName>
    </submittedName>
</protein>
<evidence type="ECO:0000313" key="1">
    <source>
        <dbReference type="EMBL" id="MCU9840430.1"/>
    </source>
</evidence>
<proteinExistence type="predicted"/>